<sequence length="470" mass="53148">MSSTISAFPEELLHNVVEYVASDVVFIERQISMPSWKYARAALISLSMVNHQLRRICFSFLFAYIELKGVDNLERFVNQCLSSETFALSIRTLCLDAPSDFGEFARGEIFCHLLDHLPNLSRINLNAVSVDKPLLTAINRHPQVSTVISSSMAVYPEDDLGSLDLAKIIFDSAKLYGAPHWATEYFACGMRIRHLSLDQPSFLTESPGAWNFQGLHEITINLDHASIPLSWIPDFTRAHPLLKKISFSHFRKPANYKRNPTVEFVQPFLEVVLRQQLDDCLNIKGFAVTRIEPGGEPAVGPFGEWYVTGLHIFILKWSEGCILRFAHSAFPRITTLTVRTIFVPFDEIVDSLVQFTSLKVVSFIRPFNLLEFGVHLPSPAETEAAMIEYTSHLAQQMPTIEAFYISALRDMGNSGWSLRGWLNVQTLPGIEGPSRHTVGPLCYEVGYDETSSQMEENHKSTPYFDVPYYI</sequence>
<evidence type="ECO:0000313" key="1">
    <source>
        <dbReference type="EMBL" id="KAE9393803.1"/>
    </source>
</evidence>
<organism evidence="1 2">
    <name type="scientific">Gymnopus androsaceus JB14</name>
    <dbReference type="NCBI Taxonomy" id="1447944"/>
    <lineage>
        <taxon>Eukaryota</taxon>
        <taxon>Fungi</taxon>
        <taxon>Dikarya</taxon>
        <taxon>Basidiomycota</taxon>
        <taxon>Agaricomycotina</taxon>
        <taxon>Agaricomycetes</taxon>
        <taxon>Agaricomycetidae</taxon>
        <taxon>Agaricales</taxon>
        <taxon>Marasmiineae</taxon>
        <taxon>Omphalotaceae</taxon>
        <taxon>Gymnopus</taxon>
    </lineage>
</organism>
<keyword evidence="2" id="KW-1185">Reference proteome</keyword>
<reference evidence="1" key="1">
    <citation type="journal article" date="2019" name="Environ. Microbiol.">
        <title>Fungal ecological strategies reflected in gene transcription - a case study of two litter decomposers.</title>
        <authorList>
            <person name="Barbi F."/>
            <person name="Kohler A."/>
            <person name="Barry K."/>
            <person name="Baskaran P."/>
            <person name="Daum C."/>
            <person name="Fauchery L."/>
            <person name="Ihrmark K."/>
            <person name="Kuo A."/>
            <person name="LaButti K."/>
            <person name="Lipzen A."/>
            <person name="Morin E."/>
            <person name="Grigoriev I.V."/>
            <person name="Henrissat B."/>
            <person name="Lindahl B."/>
            <person name="Martin F."/>
        </authorList>
    </citation>
    <scope>NUCLEOTIDE SEQUENCE</scope>
    <source>
        <strain evidence="1">JB14</strain>
    </source>
</reference>
<dbReference type="AlphaFoldDB" id="A0A6A4H7Y1"/>
<protein>
    <submittedName>
        <fullName evidence="1">Uncharacterized protein</fullName>
    </submittedName>
</protein>
<evidence type="ECO:0000313" key="2">
    <source>
        <dbReference type="Proteomes" id="UP000799118"/>
    </source>
</evidence>
<dbReference type="OrthoDB" id="2954128at2759"/>
<name>A0A6A4H7Y1_9AGAR</name>
<proteinExistence type="predicted"/>
<dbReference type="Proteomes" id="UP000799118">
    <property type="component" value="Unassembled WGS sequence"/>
</dbReference>
<gene>
    <name evidence="1" type="ORF">BT96DRAFT_923846</name>
</gene>
<accession>A0A6A4H7Y1</accession>
<dbReference type="EMBL" id="ML769563">
    <property type="protein sequence ID" value="KAE9393803.1"/>
    <property type="molecule type" value="Genomic_DNA"/>
</dbReference>